<dbReference type="Proteomes" id="UP000321901">
    <property type="component" value="Unassembled WGS sequence"/>
</dbReference>
<accession>A0A511Z8C8</accession>
<evidence type="ECO:0000313" key="1">
    <source>
        <dbReference type="EMBL" id="GEN83695.1"/>
    </source>
</evidence>
<dbReference type="AlphaFoldDB" id="A0A511Z8C8"/>
<proteinExistence type="predicted"/>
<protein>
    <recommendedName>
        <fullName evidence="3">NETI motif-containing protein</fullName>
    </recommendedName>
</protein>
<organism evidence="1 2">
    <name type="scientific">Sporosarcina luteola</name>
    <dbReference type="NCBI Taxonomy" id="582850"/>
    <lineage>
        <taxon>Bacteria</taxon>
        <taxon>Bacillati</taxon>
        <taxon>Bacillota</taxon>
        <taxon>Bacilli</taxon>
        <taxon>Bacillales</taxon>
        <taxon>Caryophanaceae</taxon>
        <taxon>Sporosarcina</taxon>
    </lineage>
</organism>
<dbReference type="EMBL" id="BJYL01000026">
    <property type="protein sequence ID" value="GEN83695.1"/>
    <property type="molecule type" value="Genomic_DNA"/>
</dbReference>
<name>A0A511Z8C8_9BACL</name>
<sequence length="63" mass="7274">MNAKKKTVWFEVEEEETINDCLQRLSAAGYSVAGRKEEPVFQEVDGEYVPIRQIIKFKGILIE</sequence>
<dbReference type="Pfam" id="PF14044">
    <property type="entry name" value="NETI"/>
    <property type="match status" value="1"/>
</dbReference>
<dbReference type="InterPro" id="IPR025930">
    <property type="entry name" value="NETI"/>
</dbReference>
<dbReference type="OrthoDB" id="2354098at2"/>
<evidence type="ECO:0000313" key="2">
    <source>
        <dbReference type="Proteomes" id="UP000321901"/>
    </source>
</evidence>
<dbReference type="RefSeq" id="WP_147057850.1">
    <property type="nucleotide sequence ID" value="NZ_BJYL01000026.1"/>
</dbReference>
<reference evidence="1 2" key="1">
    <citation type="submission" date="2019-07" db="EMBL/GenBank/DDBJ databases">
        <title>Whole genome shotgun sequence of Sporosarcina luteola NBRC 105378.</title>
        <authorList>
            <person name="Hosoyama A."/>
            <person name="Uohara A."/>
            <person name="Ohji S."/>
            <person name="Ichikawa N."/>
        </authorList>
    </citation>
    <scope>NUCLEOTIDE SEQUENCE [LARGE SCALE GENOMIC DNA]</scope>
    <source>
        <strain evidence="1 2">NBRC 105378</strain>
    </source>
</reference>
<evidence type="ECO:0008006" key="3">
    <source>
        <dbReference type="Google" id="ProtNLM"/>
    </source>
</evidence>
<comment type="caution">
    <text evidence="1">The sequence shown here is derived from an EMBL/GenBank/DDBJ whole genome shotgun (WGS) entry which is preliminary data.</text>
</comment>
<gene>
    <name evidence="1" type="ORF">SLU01_20070</name>
</gene>
<keyword evidence="2" id="KW-1185">Reference proteome</keyword>